<proteinExistence type="predicted"/>
<accession>A0A9P7NCN1</accession>
<name>A0A9P7NCN1_9HYPO</name>
<dbReference type="EMBL" id="SRPW01001004">
    <property type="protein sequence ID" value="KAG6009229.1"/>
    <property type="molecule type" value="Genomic_DNA"/>
</dbReference>
<evidence type="ECO:0000259" key="2">
    <source>
        <dbReference type="Pfam" id="PF25484"/>
    </source>
</evidence>
<dbReference type="Proteomes" id="UP000748025">
    <property type="component" value="Unassembled WGS sequence"/>
</dbReference>
<gene>
    <name evidence="3" type="ORF">E4U43_000026</name>
</gene>
<dbReference type="OrthoDB" id="3518533at2759"/>
<feature type="domain" description="DUF7907" evidence="2">
    <location>
        <begin position="32"/>
        <end position="196"/>
    </location>
</feature>
<keyword evidence="4" id="KW-1185">Reference proteome</keyword>
<evidence type="ECO:0000256" key="1">
    <source>
        <dbReference type="SAM" id="SignalP"/>
    </source>
</evidence>
<dbReference type="InterPro" id="IPR057229">
    <property type="entry name" value="DUF7907"/>
</dbReference>
<feature type="chain" id="PRO_5040428619" description="DUF7907 domain-containing protein" evidence="1">
    <location>
        <begin position="17"/>
        <end position="233"/>
    </location>
</feature>
<sequence>MHFLAPLLSLGGLALASPLIVPRDNEPPTLTSKGFNLVINVTDLSRDFSPSVHGKYIDGIHVGAAESLLGSEDSKERAILFYVNGTEIDVHFAHSNVVSDFGTPLAPRAISLTLDKGSDIAHTAHMNGGSGDKGIGLTRFPVPYTFLYPETYAICDESVSYYPGRTFRILKQFQLGLKTFKDIPSNCVPVRLLPQCAKLNDLPPGSFSSHQWAYESPCYDNVAAIDWKEYPAW</sequence>
<evidence type="ECO:0000313" key="3">
    <source>
        <dbReference type="EMBL" id="KAG6009229.1"/>
    </source>
</evidence>
<dbReference type="Pfam" id="PF25484">
    <property type="entry name" value="DUF7907"/>
    <property type="match status" value="1"/>
</dbReference>
<protein>
    <recommendedName>
        <fullName evidence="2">DUF7907 domain-containing protein</fullName>
    </recommendedName>
</protein>
<reference evidence="3" key="1">
    <citation type="journal article" date="2020" name="bioRxiv">
        <title>Whole genome comparisons of ergot fungi reveals the divergence and evolution of species within the genus Claviceps are the result of varying mechanisms driving genome evolution and host range expansion.</title>
        <authorList>
            <person name="Wyka S.A."/>
            <person name="Mondo S.J."/>
            <person name="Liu M."/>
            <person name="Dettman J."/>
            <person name="Nalam V."/>
            <person name="Broders K.D."/>
        </authorList>
    </citation>
    <scope>NUCLEOTIDE SEQUENCE</scope>
    <source>
        <strain evidence="3">CCC 602</strain>
    </source>
</reference>
<feature type="signal peptide" evidence="1">
    <location>
        <begin position="1"/>
        <end position="16"/>
    </location>
</feature>
<organism evidence="3 4">
    <name type="scientific">Claviceps pusilla</name>
    <dbReference type="NCBI Taxonomy" id="123648"/>
    <lineage>
        <taxon>Eukaryota</taxon>
        <taxon>Fungi</taxon>
        <taxon>Dikarya</taxon>
        <taxon>Ascomycota</taxon>
        <taxon>Pezizomycotina</taxon>
        <taxon>Sordariomycetes</taxon>
        <taxon>Hypocreomycetidae</taxon>
        <taxon>Hypocreales</taxon>
        <taxon>Clavicipitaceae</taxon>
        <taxon>Claviceps</taxon>
    </lineage>
</organism>
<evidence type="ECO:0000313" key="4">
    <source>
        <dbReference type="Proteomes" id="UP000748025"/>
    </source>
</evidence>
<keyword evidence="1" id="KW-0732">Signal</keyword>
<dbReference type="AlphaFoldDB" id="A0A9P7NCN1"/>
<comment type="caution">
    <text evidence="3">The sequence shown here is derived from an EMBL/GenBank/DDBJ whole genome shotgun (WGS) entry which is preliminary data.</text>
</comment>